<comment type="caution">
    <text evidence="2">Lacks conserved residue(s) required for the propagation of feature annotation.</text>
</comment>
<dbReference type="GeneID" id="104597563"/>
<dbReference type="eggNOG" id="ENOG502R42A">
    <property type="taxonomic scope" value="Eukaryota"/>
</dbReference>
<keyword evidence="1" id="KW-0539">Nucleus</keyword>
<evidence type="ECO:0000313" key="4">
    <source>
        <dbReference type="Proteomes" id="UP000189703"/>
    </source>
</evidence>
<feature type="region of interest" description="Disordered" evidence="3">
    <location>
        <begin position="202"/>
        <end position="272"/>
    </location>
</feature>
<dbReference type="AlphaFoldDB" id="A0A1U7ZYS3"/>
<dbReference type="Pfam" id="PF08879">
    <property type="entry name" value="WRC"/>
    <property type="match status" value="1"/>
</dbReference>
<feature type="compositionally biased region" description="Basic residues" evidence="3">
    <location>
        <begin position="215"/>
        <end position="225"/>
    </location>
</feature>
<protein>
    <submittedName>
        <fullName evidence="5">Uncharacterized protein LOC104597563</fullName>
    </submittedName>
</protein>
<feature type="region of interest" description="Disordered" evidence="3">
    <location>
        <begin position="303"/>
        <end position="369"/>
    </location>
</feature>
<feature type="compositionally biased region" description="Polar residues" evidence="3">
    <location>
        <begin position="252"/>
        <end position="261"/>
    </location>
</feature>
<feature type="region of interest" description="Disordered" evidence="3">
    <location>
        <begin position="1"/>
        <end position="54"/>
    </location>
</feature>
<feature type="compositionally biased region" description="Basic and acidic residues" evidence="3">
    <location>
        <begin position="334"/>
        <end position="354"/>
    </location>
</feature>
<gene>
    <name evidence="5" type="primary">LOC104597563</name>
</gene>
<evidence type="ECO:0000256" key="1">
    <source>
        <dbReference type="ARBA" id="ARBA00023242"/>
    </source>
</evidence>
<sequence>MRIRKRSQPLPFSSLCPVTLLDPQPSTPASLEHNQVGSDAQVKEEEEKATGLQPGRDLVVQEQNTYLNRPCRSPDQCPQLPSKVEEHQPCPDLLLTIVRGGNGWFFCDGKEGQDQKIERDFCMMQSSDSPTQVDEELIGGDERERKNWRVKTNNLRKESSLGAEAADGISVSSSCYDQVGRWGEGEKAIPLKKRRGSFDRRATYETTTLGNEKKMKSKLKTKTNKRLAQQAKEEEEDKEEQKREPEGKEGSSTENSNNARRSGSERVVMEGSRCSRVNGRGWRCCQQTLVGYSLCEHHLGKGRLRSMSSVRSRTSAVARPKKDSTAAAAAAGDRSMRSLSSEKKHDEQTLLHEGQDDDDDEEKPLMITKKRKKIGIVKARSISSLLGLTENTVATRSDNSHGRL</sequence>
<proteinExistence type="predicted"/>
<name>A0A1U7ZYS3_NELNU</name>
<reference evidence="5" key="1">
    <citation type="submission" date="2025-08" db="UniProtKB">
        <authorList>
            <consortium name="RefSeq"/>
        </authorList>
    </citation>
    <scope>IDENTIFICATION</scope>
</reference>
<dbReference type="KEGG" id="nnu:104597563"/>
<dbReference type="PROSITE" id="PS51667">
    <property type="entry name" value="WRC"/>
    <property type="match status" value="1"/>
</dbReference>
<evidence type="ECO:0000313" key="5">
    <source>
        <dbReference type="RefSeq" id="XP_010257482.1"/>
    </source>
</evidence>
<dbReference type="RefSeq" id="XP_010257482.1">
    <property type="nucleotide sequence ID" value="XM_010259180.2"/>
</dbReference>
<dbReference type="Proteomes" id="UP000189703">
    <property type="component" value="Unplaced"/>
</dbReference>
<dbReference type="InterPro" id="IPR014977">
    <property type="entry name" value="WRC_dom"/>
</dbReference>
<evidence type="ECO:0000256" key="3">
    <source>
        <dbReference type="SAM" id="MobiDB-lite"/>
    </source>
</evidence>
<dbReference type="PANTHER" id="PTHR34122">
    <property type="entry name" value="EXPRESSED PROTEIN-RELATED"/>
    <property type="match status" value="1"/>
</dbReference>
<feature type="compositionally biased region" description="Polar residues" evidence="3">
    <location>
        <begin position="27"/>
        <end position="38"/>
    </location>
</feature>
<feature type="compositionally biased region" description="Low complexity" evidence="3">
    <location>
        <begin position="305"/>
        <end position="318"/>
    </location>
</feature>
<dbReference type="PANTHER" id="PTHR34122:SF1">
    <property type="entry name" value="EXPRESSED PROTEIN"/>
    <property type="match status" value="1"/>
</dbReference>
<keyword evidence="4" id="KW-1185">Reference proteome</keyword>
<dbReference type="OrthoDB" id="686202at2759"/>
<organism evidence="4 5">
    <name type="scientific">Nelumbo nucifera</name>
    <name type="common">Sacred lotus</name>
    <dbReference type="NCBI Taxonomy" id="4432"/>
    <lineage>
        <taxon>Eukaryota</taxon>
        <taxon>Viridiplantae</taxon>
        <taxon>Streptophyta</taxon>
        <taxon>Embryophyta</taxon>
        <taxon>Tracheophyta</taxon>
        <taxon>Spermatophyta</taxon>
        <taxon>Magnoliopsida</taxon>
        <taxon>Proteales</taxon>
        <taxon>Nelumbonaceae</taxon>
        <taxon>Nelumbo</taxon>
    </lineage>
</organism>
<evidence type="ECO:0000256" key="2">
    <source>
        <dbReference type="PROSITE-ProRule" id="PRU01002"/>
    </source>
</evidence>
<accession>A0A1U7ZYS3</accession>
<feature type="compositionally biased region" description="Basic and acidic residues" evidence="3">
    <location>
        <begin position="239"/>
        <end position="251"/>
    </location>
</feature>